<proteinExistence type="predicted"/>
<protein>
    <submittedName>
        <fullName evidence="1">Uncharacterized protein</fullName>
    </submittedName>
</protein>
<gene>
    <name evidence="1" type="ORF">SAMN05421740_105121</name>
</gene>
<evidence type="ECO:0000313" key="2">
    <source>
        <dbReference type="Proteomes" id="UP000198916"/>
    </source>
</evidence>
<name>A0A1H7Q194_9SPHI</name>
<dbReference type="Proteomes" id="UP000198916">
    <property type="component" value="Unassembled WGS sequence"/>
</dbReference>
<evidence type="ECO:0000313" key="1">
    <source>
        <dbReference type="EMBL" id="SEL41733.1"/>
    </source>
</evidence>
<keyword evidence="2" id="KW-1185">Reference proteome</keyword>
<dbReference type="EMBL" id="FNZR01000005">
    <property type="protein sequence ID" value="SEL41733.1"/>
    <property type="molecule type" value="Genomic_DNA"/>
</dbReference>
<dbReference type="AlphaFoldDB" id="A0A1H7Q194"/>
<sequence length="75" mass="7787">MIADTKATISFYRVNNANIVACGVGRQLKGVADGYVAADDVEYGAAGSDYIPTILTTHIAPLSPPHPAPCSLQTP</sequence>
<reference evidence="2" key="1">
    <citation type="submission" date="2016-10" db="EMBL/GenBank/DDBJ databases">
        <authorList>
            <person name="Varghese N."/>
            <person name="Submissions S."/>
        </authorList>
    </citation>
    <scope>NUCLEOTIDE SEQUENCE [LARGE SCALE GENOMIC DNA]</scope>
    <source>
        <strain evidence="2">Jip14</strain>
    </source>
</reference>
<organism evidence="1 2">
    <name type="scientific">Parapedobacter koreensis</name>
    <dbReference type="NCBI Taxonomy" id="332977"/>
    <lineage>
        <taxon>Bacteria</taxon>
        <taxon>Pseudomonadati</taxon>
        <taxon>Bacteroidota</taxon>
        <taxon>Sphingobacteriia</taxon>
        <taxon>Sphingobacteriales</taxon>
        <taxon>Sphingobacteriaceae</taxon>
        <taxon>Parapedobacter</taxon>
    </lineage>
</organism>
<accession>A0A1H7Q194</accession>